<name>A0A160TIA7_9ZZZZ</name>
<dbReference type="SUPFAM" id="SSF51197">
    <property type="entry name" value="Clavaminate synthase-like"/>
    <property type="match status" value="1"/>
</dbReference>
<accession>A0A160TIA7</accession>
<proteinExistence type="predicted"/>
<dbReference type="PANTHER" id="PTHR20883">
    <property type="entry name" value="PHYTANOYL-COA DIOXYGENASE DOMAIN CONTAINING 1"/>
    <property type="match status" value="1"/>
</dbReference>
<reference evidence="1" key="1">
    <citation type="submission" date="2015-10" db="EMBL/GenBank/DDBJ databases">
        <authorList>
            <person name="Gilbert D.G."/>
        </authorList>
    </citation>
    <scope>NUCLEOTIDE SEQUENCE</scope>
</reference>
<dbReference type="PANTHER" id="PTHR20883:SF46">
    <property type="entry name" value="PHYTANOYL-COA HYDROXYLASE"/>
    <property type="match status" value="1"/>
</dbReference>
<dbReference type="GO" id="GO:0051213">
    <property type="term" value="F:dioxygenase activity"/>
    <property type="evidence" value="ECO:0007669"/>
    <property type="project" value="UniProtKB-KW"/>
</dbReference>
<dbReference type="EMBL" id="CZQE01000172">
    <property type="protein sequence ID" value="CUS44720.1"/>
    <property type="molecule type" value="Genomic_DNA"/>
</dbReference>
<dbReference type="InterPro" id="IPR008775">
    <property type="entry name" value="Phytyl_CoA_dOase-like"/>
</dbReference>
<organism evidence="1">
    <name type="scientific">hydrothermal vent metagenome</name>
    <dbReference type="NCBI Taxonomy" id="652676"/>
    <lineage>
        <taxon>unclassified sequences</taxon>
        <taxon>metagenomes</taxon>
        <taxon>ecological metagenomes</taxon>
    </lineage>
</organism>
<keyword evidence="1" id="KW-0223">Dioxygenase</keyword>
<sequence length="248" mass="28296">MYYPEPTEDDIAQFEKDGFLVVREAIDPVEQQALADMGAEMIERPADWGNDWDWRRDEPLGQRSFRIVQSGVDRLFPWLPRSRFRSWATRFGGALMGQDMAFWYEQFLAKPPGVGAPTPWHQDEAYWGRTLQNRGVTCWTAFHAVGIENGCMHFVRGGHGNLLEHRNPPEMASDLLVCEIPGDSDVVVCPIEPGSVTFHHSATPHMTTGNSTGRWRQSLTQHFRNPGCAAQEPDHYSWRVRVSQRADE</sequence>
<keyword evidence="1" id="KW-0560">Oxidoreductase</keyword>
<dbReference type="Pfam" id="PF05721">
    <property type="entry name" value="PhyH"/>
    <property type="match status" value="1"/>
</dbReference>
<dbReference type="AlphaFoldDB" id="A0A160TIA7"/>
<evidence type="ECO:0000313" key="1">
    <source>
        <dbReference type="EMBL" id="CUS44720.1"/>
    </source>
</evidence>
<gene>
    <name evidence="1" type="ORF">MGWOODY_Smn3763</name>
</gene>
<protein>
    <submittedName>
        <fullName evidence="1">Phytanoyl-CoA dioxygenase</fullName>
    </submittedName>
</protein>
<dbReference type="Gene3D" id="2.60.120.620">
    <property type="entry name" value="q2cbj1_9rhob like domain"/>
    <property type="match status" value="1"/>
</dbReference>